<evidence type="ECO:0000313" key="2">
    <source>
        <dbReference type="EMBL" id="KAJ4432151.1"/>
    </source>
</evidence>
<dbReference type="InterPro" id="IPR000477">
    <property type="entry name" value="RT_dom"/>
</dbReference>
<sequence>MTACQRPAQRPSPRAASALDRTGLRSLARNKPVTSPHWPCRPACEAVLCGGLVLMLRMNSCYAENCMLMPESCKIDVNRTRRQEIQHKETHCHPHIKRALYRCSTRRKYRIFPDSMIIHYAGYMFYCNRSILLSVYIRGILHSFHVPSSYSVYRVRSKPCDSRGNSTKSTHGIFILEKKLEYKGTVHQLFIDFKKAYNSVTLEVLYDILIEFGIPKKLVRLIKMFLGETYSRVRIGQFLSDTSPIHCGLKQGNALSPLLFNFALEYAIRKVQDNRQGLELNGSHQFLVYADDVNMLGENPQTIRENTEILLEVSKAIGLEMNPEKTKYMIMSRDQNIVRNGNIKTGDLFSKRWKNSNILEQQ</sequence>
<dbReference type="Gene3D" id="3.30.70.270">
    <property type="match status" value="1"/>
</dbReference>
<gene>
    <name evidence="2" type="ORF">ANN_20767</name>
</gene>
<dbReference type="PROSITE" id="PS50878">
    <property type="entry name" value="RT_POL"/>
    <property type="match status" value="1"/>
</dbReference>
<organism evidence="2 3">
    <name type="scientific">Periplaneta americana</name>
    <name type="common">American cockroach</name>
    <name type="synonym">Blatta americana</name>
    <dbReference type="NCBI Taxonomy" id="6978"/>
    <lineage>
        <taxon>Eukaryota</taxon>
        <taxon>Metazoa</taxon>
        <taxon>Ecdysozoa</taxon>
        <taxon>Arthropoda</taxon>
        <taxon>Hexapoda</taxon>
        <taxon>Insecta</taxon>
        <taxon>Pterygota</taxon>
        <taxon>Neoptera</taxon>
        <taxon>Polyneoptera</taxon>
        <taxon>Dictyoptera</taxon>
        <taxon>Blattodea</taxon>
        <taxon>Blattoidea</taxon>
        <taxon>Blattidae</taxon>
        <taxon>Blattinae</taxon>
        <taxon>Periplaneta</taxon>
    </lineage>
</organism>
<keyword evidence="3" id="KW-1185">Reference proteome</keyword>
<feature type="domain" description="Reverse transcriptase" evidence="1">
    <location>
        <begin position="1"/>
        <end position="358"/>
    </location>
</feature>
<proteinExistence type="predicted"/>
<protein>
    <recommendedName>
        <fullName evidence="1">Reverse transcriptase domain-containing protein</fullName>
    </recommendedName>
</protein>
<accession>A0ABQ8SEE1</accession>
<name>A0ABQ8SEE1_PERAM</name>
<dbReference type="Proteomes" id="UP001148838">
    <property type="component" value="Unassembled WGS sequence"/>
</dbReference>
<dbReference type="InterPro" id="IPR043502">
    <property type="entry name" value="DNA/RNA_pol_sf"/>
</dbReference>
<comment type="caution">
    <text evidence="2">The sequence shown here is derived from an EMBL/GenBank/DDBJ whole genome shotgun (WGS) entry which is preliminary data.</text>
</comment>
<dbReference type="Pfam" id="PF00078">
    <property type="entry name" value="RVT_1"/>
    <property type="match status" value="1"/>
</dbReference>
<dbReference type="InterPro" id="IPR043128">
    <property type="entry name" value="Rev_trsase/Diguanyl_cyclase"/>
</dbReference>
<dbReference type="SUPFAM" id="SSF56672">
    <property type="entry name" value="DNA/RNA polymerases"/>
    <property type="match status" value="1"/>
</dbReference>
<evidence type="ECO:0000259" key="1">
    <source>
        <dbReference type="PROSITE" id="PS50878"/>
    </source>
</evidence>
<evidence type="ECO:0000313" key="3">
    <source>
        <dbReference type="Proteomes" id="UP001148838"/>
    </source>
</evidence>
<dbReference type="EMBL" id="JAJSOF020000029">
    <property type="protein sequence ID" value="KAJ4432151.1"/>
    <property type="molecule type" value="Genomic_DNA"/>
</dbReference>
<reference evidence="2 3" key="1">
    <citation type="journal article" date="2022" name="Allergy">
        <title>Genome assembly and annotation of Periplaneta americana reveal a comprehensive cockroach allergen profile.</title>
        <authorList>
            <person name="Wang L."/>
            <person name="Xiong Q."/>
            <person name="Saelim N."/>
            <person name="Wang L."/>
            <person name="Nong W."/>
            <person name="Wan A.T."/>
            <person name="Shi M."/>
            <person name="Liu X."/>
            <person name="Cao Q."/>
            <person name="Hui J.H.L."/>
            <person name="Sookrung N."/>
            <person name="Leung T.F."/>
            <person name="Tungtrongchitr A."/>
            <person name="Tsui S.K.W."/>
        </authorList>
    </citation>
    <scope>NUCLEOTIDE SEQUENCE [LARGE SCALE GENOMIC DNA]</scope>
    <source>
        <strain evidence="2">PWHHKU_190912</strain>
    </source>
</reference>
<dbReference type="PANTHER" id="PTHR47027">
    <property type="entry name" value="REVERSE TRANSCRIPTASE DOMAIN-CONTAINING PROTEIN"/>
    <property type="match status" value="1"/>
</dbReference>
<dbReference type="PANTHER" id="PTHR47027:SF20">
    <property type="entry name" value="REVERSE TRANSCRIPTASE-LIKE PROTEIN WITH RNA-DIRECTED DNA POLYMERASE DOMAIN"/>
    <property type="match status" value="1"/>
</dbReference>